<dbReference type="RefSeq" id="WP_062741160.1">
    <property type="nucleotide sequence ID" value="NZ_CP012871.1"/>
</dbReference>
<dbReference type="OrthoDB" id="6520455at2"/>
<keyword evidence="3" id="KW-0472">Membrane</keyword>
<sequence>MKKPFLFFLAGTVLVTLAGCSSNYVMTTKSGQTIVTHGKPQLDKETGMTRYVDQDGNERQINSSDVAQLIKD</sequence>
<gene>
    <name evidence="8" type="ORF">AO703_10405</name>
</gene>
<name>A0A806X4W9_9ENTR</name>
<dbReference type="Proteomes" id="UP000069162">
    <property type="component" value="Chromosome"/>
</dbReference>
<feature type="chain" id="PRO_5032956320" description="Lipoprotein YgdI/YgdR-like SH3-like domain-containing protein" evidence="6">
    <location>
        <begin position="19"/>
        <end position="72"/>
    </location>
</feature>
<dbReference type="PANTHER" id="PTHR37011:SF2">
    <property type="entry name" value="LIPOPROTEIN"/>
    <property type="match status" value="1"/>
</dbReference>
<proteinExistence type="predicted"/>
<keyword evidence="2 6" id="KW-0732">Signal</keyword>
<dbReference type="NCBIfam" id="NF033216">
    <property type="entry name" value="lipo_YgdI_YgdR"/>
    <property type="match status" value="1"/>
</dbReference>
<dbReference type="PROSITE" id="PS51257">
    <property type="entry name" value="PROKAR_LIPOPROTEIN"/>
    <property type="match status" value="1"/>
</dbReference>
<protein>
    <recommendedName>
        <fullName evidence="7">Lipoprotein YgdI/YgdR-like SH3-like domain-containing protein</fullName>
    </recommendedName>
</protein>
<evidence type="ECO:0000259" key="7">
    <source>
        <dbReference type="Pfam" id="PF06004"/>
    </source>
</evidence>
<dbReference type="Gene3D" id="2.30.30.100">
    <property type="match status" value="1"/>
</dbReference>
<dbReference type="InterPro" id="IPR047807">
    <property type="entry name" value="YgdI/YgdR-like_SH3-like"/>
</dbReference>
<evidence type="ECO:0000256" key="6">
    <source>
        <dbReference type="SAM" id="SignalP"/>
    </source>
</evidence>
<accession>A0A806X4W9</accession>
<evidence type="ECO:0000256" key="4">
    <source>
        <dbReference type="ARBA" id="ARBA00023139"/>
    </source>
</evidence>
<evidence type="ECO:0000256" key="2">
    <source>
        <dbReference type="ARBA" id="ARBA00022729"/>
    </source>
</evidence>
<dbReference type="Pfam" id="PF06004">
    <property type="entry name" value="DUF903"/>
    <property type="match status" value="1"/>
</dbReference>
<keyword evidence="1" id="KW-1003">Cell membrane</keyword>
<dbReference type="KEGG" id="kle:AO703_10405"/>
<organism evidence="8 9">
    <name type="scientific">[Enterobacter] lignolyticus</name>
    <dbReference type="NCBI Taxonomy" id="1334193"/>
    <lineage>
        <taxon>Bacteria</taxon>
        <taxon>Pseudomonadati</taxon>
        <taxon>Pseudomonadota</taxon>
        <taxon>Gammaproteobacteria</taxon>
        <taxon>Enterobacterales</taxon>
        <taxon>Enterobacteriaceae</taxon>
        <taxon>Pluralibacter</taxon>
    </lineage>
</organism>
<dbReference type="AlphaFoldDB" id="A0A806X4W9"/>
<dbReference type="EMBL" id="CP012871">
    <property type="protein sequence ID" value="ALR76694.1"/>
    <property type="molecule type" value="Genomic_DNA"/>
</dbReference>
<evidence type="ECO:0000256" key="5">
    <source>
        <dbReference type="ARBA" id="ARBA00023288"/>
    </source>
</evidence>
<evidence type="ECO:0000256" key="1">
    <source>
        <dbReference type="ARBA" id="ARBA00022475"/>
    </source>
</evidence>
<dbReference type="InterPro" id="IPR010305">
    <property type="entry name" value="YgdI/YgdR-like"/>
</dbReference>
<dbReference type="SUPFAM" id="SSF50182">
    <property type="entry name" value="Sm-like ribonucleoproteins"/>
    <property type="match status" value="1"/>
</dbReference>
<dbReference type="InterPro" id="IPR010920">
    <property type="entry name" value="LSM_dom_sf"/>
</dbReference>
<reference evidence="9" key="1">
    <citation type="submission" date="2015-10" db="EMBL/GenBank/DDBJ databases">
        <title>Complete Genome Sequencing of Klebsiella sp. strain G5.</title>
        <authorList>
            <person name="Chan K.-G."/>
            <person name="Chen J.-W."/>
        </authorList>
    </citation>
    <scope>NUCLEOTIDE SEQUENCE [LARGE SCALE GENOMIC DNA]</scope>
    <source>
        <strain evidence="9">G5</strain>
    </source>
</reference>
<evidence type="ECO:0000256" key="3">
    <source>
        <dbReference type="ARBA" id="ARBA00023136"/>
    </source>
</evidence>
<dbReference type="PANTHER" id="PTHR37011">
    <property type="entry name" value="POT FAMILY PEPTIDE TRANSPORT PROTEIN-RELATED"/>
    <property type="match status" value="1"/>
</dbReference>
<feature type="signal peptide" evidence="6">
    <location>
        <begin position="1"/>
        <end position="18"/>
    </location>
</feature>
<feature type="domain" description="Lipoprotein YgdI/YgdR-like SH3-like" evidence="7">
    <location>
        <begin position="23"/>
        <end position="70"/>
    </location>
</feature>
<keyword evidence="4" id="KW-0564">Palmitate</keyword>
<evidence type="ECO:0000313" key="9">
    <source>
        <dbReference type="Proteomes" id="UP000069162"/>
    </source>
</evidence>
<keyword evidence="5" id="KW-0449">Lipoprotein</keyword>
<evidence type="ECO:0000313" key="8">
    <source>
        <dbReference type="EMBL" id="ALR76694.1"/>
    </source>
</evidence>